<evidence type="ECO:0000256" key="1">
    <source>
        <dbReference type="SAM" id="MobiDB-lite"/>
    </source>
</evidence>
<reference evidence="2" key="1">
    <citation type="submission" date="2020-07" db="EMBL/GenBank/DDBJ databases">
        <title>The High-quality genome of the commercially important snow crab, Chionoecetes opilio.</title>
        <authorList>
            <person name="Jeong J.-H."/>
            <person name="Ryu S."/>
        </authorList>
    </citation>
    <scope>NUCLEOTIDE SEQUENCE</scope>
    <source>
        <strain evidence="2">MADBK_172401_WGS</strain>
        <tissue evidence="2">Digestive gland</tissue>
    </source>
</reference>
<accession>A0A8J4YIN1</accession>
<comment type="caution">
    <text evidence="2">The sequence shown here is derived from an EMBL/GenBank/DDBJ whole genome shotgun (WGS) entry which is preliminary data.</text>
</comment>
<proteinExistence type="predicted"/>
<organism evidence="2 3">
    <name type="scientific">Chionoecetes opilio</name>
    <name type="common">Atlantic snow crab</name>
    <name type="synonym">Cancer opilio</name>
    <dbReference type="NCBI Taxonomy" id="41210"/>
    <lineage>
        <taxon>Eukaryota</taxon>
        <taxon>Metazoa</taxon>
        <taxon>Ecdysozoa</taxon>
        <taxon>Arthropoda</taxon>
        <taxon>Crustacea</taxon>
        <taxon>Multicrustacea</taxon>
        <taxon>Malacostraca</taxon>
        <taxon>Eumalacostraca</taxon>
        <taxon>Eucarida</taxon>
        <taxon>Decapoda</taxon>
        <taxon>Pleocyemata</taxon>
        <taxon>Brachyura</taxon>
        <taxon>Eubrachyura</taxon>
        <taxon>Majoidea</taxon>
        <taxon>Majidae</taxon>
        <taxon>Chionoecetes</taxon>
    </lineage>
</organism>
<dbReference type="Proteomes" id="UP000770661">
    <property type="component" value="Unassembled WGS sequence"/>
</dbReference>
<sequence>MEICGVLEGVVEGVATADVAAGGQEVAVLPTEEVGVAQATCNQRVEEVVNVYILCGGCDMLRSSVRECVVCALQEQVKALQEEVKGLKGVVDEGNVGTGMLVSTMQGEVKDLQQKVHSLEDGVEVRQAGVVTRPASGGTRPKEGEWGGRKGKQAR</sequence>
<feature type="region of interest" description="Disordered" evidence="1">
    <location>
        <begin position="129"/>
        <end position="155"/>
    </location>
</feature>
<gene>
    <name evidence="2" type="ORF">GWK47_034102</name>
</gene>
<keyword evidence="3" id="KW-1185">Reference proteome</keyword>
<dbReference type="AlphaFoldDB" id="A0A8J4YIN1"/>
<name>A0A8J4YIN1_CHIOP</name>
<protein>
    <submittedName>
        <fullName evidence="2">Uncharacterized protein</fullName>
    </submittedName>
</protein>
<evidence type="ECO:0000313" key="2">
    <source>
        <dbReference type="EMBL" id="KAG0727702.1"/>
    </source>
</evidence>
<dbReference type="EMBL" id="JACEEZ010003053">
    <property type="protein sequence ID" value="KAG0727702.1"/>
    <property type="molecule type" value="Genomic_DNA"/>
</dbReference>
<evidence type="ECO:0000313" key="3">
    <source>
        <dbReference type="Proteomes" id="UP000770661"/>
    </source>
</evidence>